<evidence type="ECO:0000313" key="3">
    <source>
        <dbReference type="Proteomes" id="UP001499930"/>
    </source>
</evidence>
<dbReference type="EMBL" id="BAAAWD010000010">
    <property type="protein sequence ID" value="GAA3013184.1"/>
    <property type="molecule type" value="Genomic_DNA"/>
</dbReference>
<comment type="caution">
    <text evidence="2">The sequence shown here is derived from an EMBL/GenBank/DDBJ whole genome shotgun (WGS) entry which is preliminary data.</text>
</comment>
<keyword evidence="3" id="KW-1185">Reference proteome</keyword>
<evidence type="ECO:0000259" key="1">
    <source>
        <dbReference type="PROSITE" id="PS51819"/>
    </source>
</evidence>
<dbReference type="InterPro" id="IPR037523">
    <property type="entry name" value="VOC_core"/>
</dbReference>
<name>A0ABP6KLD1_9ACTN</name>
<dbReference type="Gene3D" id="3.10.180.10">
    <property type="entry name" value="2,3-Dihydroxybiphenyl 1,2-Dioxygenase, domain 1"/>
    <property type="match status" value="1"/>
</dbReference>
<dbReference type="RefSeq" id="WP_344897463.1">
    <property type="nucleotide sequence ID" value="NZ_BAAAWD010000010.1"/>
</dbReference>
<reference evidence="3" key="1">
    <citation type="journal article" date="2019" name="Int. J. Syst. Evol. Microbiol.">
        <title>The Global Catalogue of Microorganisms (GCM) 10K type strain sequencing project: providing services to taxonomists for standard genome sequencing and annotation.</title>
        <authorList>
            <consortium name="The Broad Institute Genomics Platform"/>
            <consortium name="The Broad Institute Genome Sequencing Center for Infectious Disease"/>
            <person name="Wu L."/>
            <person name="Ma J."/>
        </authorList>
    </citation>
    <scope>NUCLEOTIDE SEQUENCE [LARGE SCALE GENOMIC DNA]</scope>
    <source>
        <strain evidence="3">JCM 3106</strain>
    </source>
</reference>
<sequence>MLRGLATVTLWADDLEAAKAWYADLLGVEPYFERPGNGLPAAYYEFRIGDHQAELGIIDRRYAPPAAPAAPGGAITHWHVDDVQGSLDRLLAMGATLHTPLTEHGPGFVAASVADPFGNVLGVMYNSHYLEMLGR</sequence>
<dbReference type="Proteomes" id="UP001499930">
    <property type="component" value="Unassembled WGS sequence"/>
</dbReference>
<dbReference type="Pfam" id="PF00903">
    <property type="entry name" value="Glyoxalase"/>
    <property type="match status" value="1"/>
</dbReference>
<dbReference type="PROSITE" id="PS51819">
    <property type="entry name" value="VOC"/>
    <property type="match status" value="1"/>
</dbReference>
<dbReference type="InterPro" id="IPR029068">
    <property type="entry name" value="Glyas_Bleomycin-R_OHBP_Dase"/>
</dbReference>
<dbReference type="SUPFAM" id="SSF54593">
    <property type="entry name" value="Glyoxalase/Bleomycin resistance protein/Dihydroxybiphenyl dioxygenase"/>
    <property type="match status" value="1"/>
</dbReference>
<proteinExistence type="predicted"/>
<dbReference type="PANTHER" id="PTHR33993">
    <property type="entry name" value="GLYOXALASE-RELATED"/>
    <property type="match status" value="1"/>
</dbReference>
<organism evidence="2 3">
    <name type="scientific">Streptosporangium longisporum</name>
    <dbReference type="NCBI Taxonomy" id="46187"/>
    <lineage>
        <taxon>Bacteria</taxon>
        <taxon>Bacillati</taxon>
        <taxon>Actinomycetota</taxon>
        <taxon>Actinomycetes</taxon>
        <taxon>Streptosporangiales</taxon>
        <taxon>Streptosporangiaceae</taxon>
        <taxon>Streptosporangium</taxon>
    </lineage>
</organism>
<feature type="domain" description="VOC" evidence="1">
    <location>
        <begin position="4"/>
        <end position="126"/>
    </location>
</feature>
<gene>
    <name evidence="2" type="ORF">GCM10017559_40400</name>
</gene>
<evidence type="ECO:0000313" key="2">
    <source>
        <dbReference type="EMBL" id="GAA3013184.1"/>
    </source>
</evidence>
<accession>A0ABP6KLD1</accession>
<protein>
    <submittedName>
        <fullName evidence="2">VOC family protein</fullName>
    </submittedName>
</protein>
<dbReference type="InterPro" id="IPR052164">
    <property type="entry name" value="Anthracycline_SecMetBiosynth"/>
</dbReference>
<dbReference type="InterPro" id="IPR004360">
    <property type="entry name" value="Glyas_Fos-R_dOase_dom"/>
</dbReference>